<dbReference type="GO" id="GO:0000976">
    <property type="term" value="F:transcription cis-regulatory region binding"/>
    <property type="evidence" value="ECO:0007669"/>
    <property type="project" value="TreeGrafter"/>
</dbReference>
<dbReference type="InterPro" id="IPR037914">
    <property type="entry name" value="SpoVT-AbrB_sf"/>
</dbReference>
<evidence type="ECO:0000256" key="8">
    <source>
        <dbReference type="SAM" id="MobiDB-lite"/>
    </source>
</evidence>
<proteinExistence type="inferred from homology"/>
<dbReference type="SUPFAM" id="SSF89447">
    <property type="entry name" value="AbrB/MazE/MraZ-like"/>
    <property type="match status" value="1"/>
</dbReference>
<evidence type="ECO:0000256" key="4">
    <source>
        <dbReference type="ARBA" id="ARBA00023015"/>
    </source>
</evidence>
<evidence type="ECO:0000313" key="10">
    <source>
        <dbReference type="EMBL" id="MTD95454.1"/>
    </source>
</evidence>
<dbReference type="CDD" id="cd16321">
    <property type="entry name" value="MraZ_C"/>
    <property type="match status" value="1"/>
</dbReference>
<dbReference type="AlphaFoldDB" id="A0A6I3KK18"/>
<keyword evidence="4 7" id="KW-0805">Transcription regulation</keyword>
<comment type="subcellular location">
    <subcellularLocation>
        <location evidence="7">Cytoplasm</location>
        <location evidence="7">Nucleoid</location>
    </subcellularLocation>
</comment>
<dbReference type="PANTHER" id="PTHR34701:SF1">
    <property type="entry name" value="TRANSCRIPTIONAL REGULATOR MRAZ"/>
    <property type="match status" value="1"/>
</dbReference>
<comment type="similarity">
    <text evidence="7">Belongs to the MraZ family.</text>
</comment>
<dbReference type="GO" id="GO:0009295">
    <property type="term" value="C:nucleoid"/>
    <property type="evidence" value="ECO:0007669"/>
    <property type="project" value="UniProtKB-SubCell"/>
</dbReference>
<sequence length="169" mass="18233">MDRFVSTFTNKIDAKGRVSIPAPFRAVLERDGYASGGAGGIYCYPALEAPALDAGGERLAKKIDGLLAGLPDYSDERDELSVALYGDVQVLAIDGDGRISLPEGLRAHAGLSTQVTFVGLGDKFQMWSPERFAERRERAREKVHQTRKLFGAGNRLSSDEDDGSEGARG</sequence>
<reference evidence="10 11" key="1">
    <citation type="submission" date="2019-11" db="EMBL/GenBank/DDBJ databases">
        <title>Identification of a novel strain.</title>
        <authorList>
            <person name="Xu Q."/>
            <person name="Wang G."/>
        </authorList>
    </citation>
    <scope>NUCLEOTIDE SEQUENCE [LARGE SCALE GENOMIC DNA]</scope>
    <source>
        <strain evidence="11">xq</strain>
    </source>
</reference>
<name>A0A6I3KK18_9HYPH</name>
<evidence type="ECO:0000256" key="3">
    <source>
        <dbReference type="ARBA" id="ARBA00022737"/>
    </source>
</evidence>
<dbReference type="CDD" id="cd16320">
    <property type="entry name" value="MraZ_N"/>
    <property type="match status" value="1"/>
</dbReference>
<evidence type="ECO:0000256" key="2">
    <source>
        <dbReference type="ARBA" id="ARBA00022490"/>
    </source>
</evidence>
<dbReference type="HAMAP" id="MF_01008">
    <property type="entry name" value="MraZ"/>
    <property type="match status" value="1"/>
</dbReference>
<dbReference type="Proteomes" id="UP000440694">
    <property type="component" value="Unassembled WGS sequence"/>
</dbReference>
<evidence type="ECO:0000256" key="1">
    <source>
        <dbReference type="ARBA" id="ARBA00013860"/>
    </source>
</evidence>
<dbReference type="InterPro" id="IPR007159">
    <property type="entry name" value="SpoVT-AbrB_dom"/>
</dbReference>
<keyword evidence="5 7" id="KW-0238">DNA-binding</keyword>
<accession>A0A6I3KK18</accession>
<evidence type="ECO:0000313" key="11">
    <source>
        <dbReference type="Proteomes" id="UP000440694"/>
    </source>
</evidence>
<dbReference type="InterPro" id="IPR020603">
    <property type="entry name" value="MraZ_dom"/>
</dbReference>
<evidence type="ECO:0000256" key="6">
    <source>
        <dbReference type="ARBA" id="ARBA00023163"/>
    </source>
</evidence>
<dbReference type="RefSeq" id="WP_154739998.1">
    <property type="nucleotide sequence ID" value="NZ_WMBQ01000002.1"/>
</dbReference>
<dbReference type="InterPro" id="IPR035642">
    <property type="entry name" value="MraZ_N"/>
</dbReference>
<protein>
    <recommendedName>
        <fullName evidence="1 7">Transcriptional regulator MraZ</fullName>
    </recommendedName>
</protein>
<keyword evidence="2 7" id="KW-0963">Cytoplasm</keyword>
<feature type="compositionally biased region" description="Acidic residues" evidence="8">
    <location>
        <begin position="159"/>
        <end position="169"/>
    </location>
</feature>
<keyword evidence="3" id="KW-0677">Repeat</keyword>
<comment type="subunit">
    <text evidence="7">Forms oligomers.</text>
</comment>
<dbReference type="EMBL" id="WMBQ01000002">
    <property type="protein sequence ID" value="MTD95454.1"/>
    <property type="molecule type" value="Genomic_DNA"/>
</dbReference>
<dbReference type="InterPro" id="IPR035644">
    <property type="entry name" value="MraZ_C"/>
</dbReference>
<gene>
    <name evidence="7" type="primary">mraZ</name>
    <name evidence="10" type="ORF">GIW81_14035</name>
</gene>
<dbReference type="PANTHER" id="PTHR34701">
    <property type="entry name" value="TRANSCRIPTIONAL REGULATOR MRAZ"/>
    <property type="match status" value="1"/>
</dbReference>
<dbReference type="GO" id="GO:0003700">
    <property type="term" value="F:DNA-binding transcription factor activity"/>
    <property type="evidence" value="ECO:0007669"/>
    <property type="project" value="UniProtKB-UniRule"/>
</dbReference>
<feature type="domain" description="SpoVT-AbrB" evidence="9">
    <location>
        <begin position="7"/>
        <end position="48"/>
    </location>
</feature>
<dbReference type="PROSITE" id="PS51740">
    <property type="entry name" value="SPOVT_ABRB"/>
    <property type="match status" value="2"/>
</dbReference>
<evidence type="ECO:0000256" key="5">
    <source>
        <dbReference type="ARBA" id="ARBA00023125"/>
    </source>
</evidence>
<dbReference type="InterPro" id="IPR003444">
    <property type="entry name" value="MraZ"/>
</dbReference>
<organism evidence="10 11">
    <name type="scientific">Hyphomicrobium album</name>
    <dbReference type="NCBI Taxonomy" id="2665159"/>
    <lineage>
        <taxon>Bacteria</taxon>
        <taxon>Pseudomonadati</taxon>
        <taxon>Pseudomonadota</taxon>
        <taxon>Alphaproteobacteria</taxon>
        <taxon>Hyphomicrobiales</taxon>
        <taxon>Hyphomicrobiaceae</taxon>
        <taxon>Hyphomicrobium</taxon>
    </lineage>
</organism>
<dbReference type="GO" id="GO:0005737">
    <property type="term" value="C:cytoplasm"/>
    <property type="evidence" value="ECO:0007669"/>
    <property type="project" value="UniProtKB-UniRule"/>
</dbReference>
<dbReference type="InterPro" id="IPR038619">
    <property type="entry name" value="MraZ_sf"/>
</dbReference>
<dbReference type="Gene3D" id="3.40.1550.20">
    <property type="entry name" value="Transcriptional regulator MraZ domain"/>
    <property type="match status" value="1"/>
</dbReference>
<feature type="region of interest" description="Disordered" evidence="8">
    <location>
        <begin position="138"/>
        <end position="169"/>
    </location>
</feature>
<evidence type="ECO:0000256" key="7">
    <source>
        <dbReference type="HAMAP-Rule" id="MF_01008"/>
    </source>
</evidence>
<evidence type="ECO:0000259" key="9">
    <source>
        <dbReference type="PROSITE" id="PS51740"/>
    </source>
</evidence>
<keyword evidence="6 7" id="KW-0804">Transcription</keyword>
<feature type="domain" description="SpoVT-AbrB" evidence="9">
    <location>
        <begin position="88"/>
        <end position="131"/>
    </location>
</feature>
<dbReference type="Pfam" id="PF02381">
    <property type="entry name" value="MraZ"/>
    <property type="match status" value="1"/>
</dbReference>
<comment type="caution">
    <text evidence="10">The sequence shown here is derived from an EMBL/GenBank/DDBJ whole genome shotgun (WGS) entry which is preliminary data.</text>
</comment>
<keyword evidence="11" id="KW-1185">Reference proteome</keyword>
<dbReference type="GO" id="GO:2000143">
    <property type="term" value="P:negative regulation of DNA-templated transcription initiation"/>
    <property type="evidence" value="ECO:0007669"/>
    <property type="project" value="TreeGrafter"/>
</dbReference>